<protein>
    <submittedName>
        <fullName evidence="1">Uncharacterized protein</fullName>
    </submittedName>
</protein>
<gene>
    <name evidence="1" type="ORF">GHK62_16920</name>
</gene>
<dbReference type="EMBL" id="WITC01000061">
    <property type="protein sequence ID" value="MQX16390.1"/>
    <property type="molecule type" value="Genomic_DNA"/>
</dbReference>
<keyword evidence="2" id="KW-1185">Reference proteome</keyword>
<dbReference type="AlphaFoldDB" id="A0A6N7LGG5"/>
<dbReference type="Proteomes" id="UP000439983">
    <property type="component" value="Unassembled WGS sequence"/>
</dbReference>
<comment type="caution">
    <text evidence="1">The sequence shown here is derived from an EMBL/GenBank/DDBJ whole genome shotgun (WGS) entry which is preliminary data.</text>
</comment>
<dbReference type="OrthoDB" id="8256161at2"/>
<reference evidence="1 2" key="1">
    <citation type="journal article" date="2013" name="Genome Biol.">
        <title>Comparative genomics of the core and accessory genomes of 48 Sinorhizobium strains comprising five genospecies.</title>
        <authorList>
            <person name="Sugawara M."/>
            <person name="Epstein B."/>
            <person name="Badgley B.D."/>
            <person name="Unno T."/>
            <person name="Xu L."/>
            <person name="Reese J."/>
            <person name="Gyaneshwar P."/>
            <person name="Denny R."/>
            <person name="Mudge J."/>
            <person name="Bharti A.K."/>
            <person name="Farmer A.D."/>
            <person name="May G.D."/>
            <person name="Woodward J.E."/>
            <person name="Medigue C."/>
            <person name="Vallenet D."/>
            <person name="Lajus A."/>
            <person name="Rouy Z."/>
            <person name="Martinez-Vaz B."/>
            <person name="Tiffin P."/>
            <person name="Young N.D."/>
            <person name="Sadowsky M.J."/>
        </authorList>
    </citation>
    <scope>NUCLEOTIDE SEQUENCE [LARGE SCALE GENOMIC DNA]</scope>
    <source>
        <strain evidence="1 2">USDA4894</strain>
    </source>
</reference>
<name>A0A6N7LGG5_SINTE</name>
<proteinExistence type="predicted"/>
<sequence>MKKPATAQAATGVLNHDNFRSNRPRVINVIDSNKLERDAGGKPVTLFLNPL</sequence>
<organism evidence="1 2">
    <name type="scientific">Sinorhizobium terangae</name>
    <dbReference type="NCBI Taxonomy" id="110322"/>
    <lineage>
        <taxon>Bacteria</taxon>
        <taxon>Pseudomonadati</taxon>
        <taxon>Pseudomonadota</taxon>
        <taxon>Alphaproteobacteria</taxon>
        <taxon>Hyphomicrobiales</taxon>
        <taxon>Rhizobiaceae</taxon>
        <taxon>Sinorhizobium/Ensifer group</taxon>
        <taxon>Sinorhizobium</taxon>
    </lineage>
</organism>
<evidence type="ECO:0000313" key="2">
    <source>
        <dbReference type="Proteomes" id="UP000439983"/>
    </source>
</evidence>
<accession>A0A6N7LGG5</accession>
<evidence type="ECO:0000313" key="1">
    <source>
        <dbReference type="EMBL" id="MQX16390.1"/>
    </source>
</evidence>